<comment type="caution">
    <text evidence="1">The sequence shown here is derived from an EMBL/GenBank/DDBJ whole genome shotgun (WGS) entry which is preliminary data.</text>
</comment>
<gene>
    <name evidence="1" type="ORF">F6X53_03745</name>
</gene>
<evidence type="ECO:0000313" key="2">
    <source>
        <dbReference type="Proteomes" id="UP000474159"/>
    </source>
</evidence>
<dbReference type="AlphaFoldDB" id="A0A6L3T7Q6"/>
<protein>
    <submittedName>
        <fullName evidence="1">Uncharacterized protein</fullName>
    </submittedName>
</protein>
<proteinExistence type="predicted"/>
<organism evidence="1 2">
    <name type="scientific">Methylobacterium soli</name>
    <dbReference type="NCBI Taxonomy" id="553447"/>
    <lineage>
        <taxon>Bacteria</taxon>
        <taxon>Pseudomonadati</taxon>
        <taxon>Pseudomonadota</taxon>
        <taxon>Alphaproteobacteria</taxon>
        <taxon>Hyphomicrobiales</taxon>
        <taxon>Methylobacteriaceae</taxon>
        <taxon>Methylobacterium</taxon>
    </lineage>
</organism>
<reference evidence="1 2" key="1">
    <citation type="submission" date="2019-09" db="EMBL/GenBank/DDBJ databases">
        <title>YIM 48816 draft genome.</title>
        <authorList>
            <person name="Jiang L."/>
        </authorList>
    </citation>
    <scope>NUCLEOTIDE SEQUENCE [LARGE SCALE GENOMIC DNA]</scope>
    <source>
        <strain evidence="1 2">YIM 48816</strain>
    </source>
</reference>
<name>A0A6L3T7Q6_9HYPH</name>
<evidence type="ECO:0000313" key="1">
    <source>
        <dbReference type="EMBL" id="KAB1081428.1"/>
    </source>
</evidence>
<dbReference type="Proteomes" id="UP000474159">
    <property type="component" value="Unassembled WGS sequence"/>
</dbReference>
<accession>A0A6L3T7Q6</accession>
<dbReference type="EMBL" id="VZZK01000002">
    <property type="protein sequence ID" value="KAB1081428.1"/>
    <property type="molecule type" value="Genomic_DNA"/>
</dbReference>
<dbReference type="RefSeq" id="WP_150997353.1">
    <property type="nucleotide sequence ID" value="NZ_BPQY01000282.1"/>
</dbReference>
<sequence>MDADNDDHEHPEELSGCEWTDRTLSDVALCRLLGRAVIGGSESPVGTDAGYWSAEYDRAGYLARWRFYRDPDARDAI</sequence>
<keyword evidence="2" id="KW-1185">Reference proteome</keyword>